<feature type="domain" description="Protein kinase" evidence="1">
    <location>
        <begin position="325"/>
        <end position="693"/>
    </location>
</feature>
<dbReference type="GO" id="GO:0004672">
    <property type="term" value="F:protein kinase activity"/>
    <property type="evidence" value="ECO:0007669"/>
    <property type="project" value="InterPro"/>
</dbReference>
<evidence type="ECO:0000313" key="3">
    <source>
        <dbReference type="Proteomes" id="UP000319160"/>
    </source>
</evidence>
<dbReference type="Proteomes" id="UP000319160">
    <property type="component" value="Unassembled WGS sequence"/>
</dbReference>
<dbReference type="STRING" id="2512241.A0A553HJY0"/>
<dbReference type="PANTHER" id="PTHR33112:SF10">
    <property type="entry name" value="TOL"/>
    <property type="match status" value="1"/>
</dbReference>
<dbReference type="GO" id="GO:0005524">
    <property type="term" value="F:ATP binding"/>
    <property type="evidence" value="ECO:0007669"/>
    <property type="project" value="InterPro"/>
</dbReference>
<dbReference type="SMART" id="SM00220">
    <property type="entry name" value="S_TKc"/>
    <property type="match status" value="1"/>
</dbReference>
<dbReference type="Gene3D" id="1.10.510.10">
    <property type="entry name" value="Transferase(Phosphotransferase) domain 1"/>
    <property type="match status" value="1"/>
</dbReference>
<protein>
    <recommendedName>
        <fullName evidence="1">Protein kinase domain-containing protein</fullName>
    </recommendedName>
</protein>
<reference evidence="3" key="1">
    <citation type="submission" date="2019-06" db="EMBL/GenBank/DDBJ databases">
        <title>Draft genome sequence of the griseofulvin-producing fungus Xylaria cubensis strain G536.</title>
        <authorList>
            <person name="Mead M.E."/>
            <person name="Raja H.A."/>
            <person name="Steenwyk J.L."/>
            <person name="Knowles S.L."/>
            <person name="Oberlies N.H."/>
            <person name="Rokas A."/>
        </authorList>
    </citation>
    <scope>NUCLEOTIDE SEQUENCE [LARGE SCALE GENOMIC DNA]</scope>
    <source>
        <strain evidence="3">G536</strain>
    </source>
</reference>
<accession>A0A553HJY0</accession>
<organism evidence="2 3">
    <name type="scientific">Xylaria flabelliformis</name>
    <dbReference type="NCBI Taxonomy" id="2512241"/>
    <lineage>
        <taxon>Eukaryota</taxon>
        <taxon>Fungi</taxon>
        <taxon>Dikarya</taxon>
        <taxon>Ascomycota</taxon>
        <taxon>Pezizomycotina</taxon>
        <taxon>Sordariomycetes</taxon>
        <taxon>Xylariomycetidae</taxon>
        <taxon>Xylariales</taxon>
        <taxon>Xylariaceae</taxon>
        <taxon>Xylaria</taxon>
    </lineage>
</organism>
<comment type="caution">
    <text evidence="2">The sequence shown here is derived from an EMBL/GenBank/DDBJ whole genome shotgun (WGS) entry which is preliminary data.</text>
</comment>
<evidence type="ECO:0000313" key="2">
    <source>
        <dbReference type="EMBL" id="TRX88256.1"/>
    </source>
</evidence>
<evidence type="ECO:0000259" key="1">
    <source>
        <dbReference type="PROSITE" id="PS50011"/>
    </source>
</evidence>
<dbReference type="InterPro" id="IPR000719">
    <property type="entry name" value="Prot_kinase_dom"/>
</dbReference>
<proteinExistence type="predicted"/>
<gene>
    <name evidence="2" type="ORF">FHL15_010823</name>
</gene>
<dbReference type="InterPro" id="IPR011009">
    <property type="entry name" value="Kinase-like_dom_sf"/>
</dbReference>
<dbReference type="SUPFAM" id="SSF56112">
    <property type="entry name" value="Protein kinase-like (PK-like)"/>
    <property type="match status" value="1"/>
</dbReference>
<name>A0A553HJY0_9PEZI</name>
<sequence>MASVGQYNWWQHGGDKLRYVFSIAIISGFKEAIQVSVPPSSSGKESKFMDTNSFAFAGLDDSIAFPYLGASPCDNIYRSIEKLEFSTGRGEPETYRLRKSSPKSSCRTQIQKAAAEIPIWFDEEWSLTASTLEHLVSYVRRALSLSSTEFNMEHSSTVNEKFSTLQQSIQESLVRSEFRYNGGKKFLPLQSFSSLLTRDNIKDDLPAASDELIAFVHEKAPKIFATILLTLVGHPKSSITSVMESFERHGFDDSYLPIEEDLAQQLAPCPNDCREHATALNVFHDPQLKAWISFLSTNQWMFLVPQFPLAKELRELHRDCILPFTEFGGDPKEGMFGEVFKAKIRFDHQKVIPQVSRNMNVANPPDTDMKNQDNGSLDVCVAVKRFKTRDRISLPESEIPDPKSAWSREADSMEEFATSNFSNTCIARGIGSFSTNGNHYVIMPWAGGGTLREFWEHTDPGPELCGTLIAEFLQQYLHLAESLCDLHLHRYPEEDLEVEAPEDISLLVPQGDLQAQNSNPNIIENNAANPEGGNWRHGDLKPENILREKHGKALGPLMIGDVGLAKKHHDRTSTREYTDTRLGTTDYEPPEAFDNRRAKSRAYDIWSMGCIIFETVVWLLYGKEGQENFHKQPYNQRKGTRYYIVQDAFPQRKLNGNVSKWINHILANDLECSQEKPGSALRDLLNLTRNGLLVVNPPKDYDHPVQDERINAETFRRKLSEIIERSKNETYLFKGLNREGVSMPNVTNLSQTQENPLDFNTEWAFVNDNTFALAISHKLGPSIMSPRSLTEQHSLCMTCNEFDFWTKDFIIQDKMPDLMAPTSCGFCELRHRVCSKVLDTAGPDGFLFKIDYASSALTLNNKPSPALTICGTEGITVKVPEIQIGIPELPEGEPRFEICRQWLQDCNTHDSCNLVDRFNLRAKGPPTRLLYVGPENAPQLRLYEPKKEEVLQYIALSHPWGNKKLHSHFNTNVDNVTKHREVISETDLPPLFKDAIKLTRALHCQYLWIDSLCIIQGVGGDFESEAGRMELVYSMAYCVIATTHATGNSDSFLIPGPKRDKPDKRDYVKIDKGDTKFYVCEPIDDFQKHVLEGHLNTRGWVLQERALARRTIHFTDKQMYWECGEGIRCETLTKMKNEQAAFLGDPNFPLRAMESTKGTKTLFYQLLYKQYSRLKFSQITDRRLGIAGLEQRLIKDFKVDGGFGVFQAPPGRPKDQGYFGRSLLWKRGEDMLTMIDYSKAEPPASVPSWSWMAYKEGIDYMEDPLLPFNEVVWETKEIKSPWNVTHSSQSWHTGIRGQSTELRGTARSFICAEHHKDIWYDRELECSSLESGKSRVRCVIVGNAVKDVAGLAVKTSYVLLVHPKPDGAYERVGVAALKANWVKDDGFPVKIA</sequence>
<dbReference type="Pfam" id="PF00069">
    <property type="entry name" value="Pkinase"/>
    <property type="match status" value="1"/>
</dbReference>
<dbReference type="EMBL" id="VFLP01000093">
    <property type="protein sequence ID" value="TRX88256.1"/>
    <property type="molecule type" value="Genomic_DNA"/>
</dbReference>
<dbReference type="PANTHER" id="PTHR33112">
    <property type="entry name" value="DOMAIN PROTEIN, PUTATIVE-RELATED"/>
    <property type="match status" value="1"/>
</dbReference>
<dbReference type="InterPro" id="IPR010730">
    <property type="entry name" value="HET"/>
</dbReference>
<dbReference type="PROSITE" id="PS50011">
    <property type="entry name" value="PROTEIN_KINASE_DOM"/>
    <property type="match status" value="1"/>
</dbReference>
<keyword evidence="3" id="KW-1185">Reference proteome</keyword>
<dbReference type="Pfam" id="PF06985">
    <property type="entry name" value="HET"/>
    <property type="match status" value="1"/>
</dbReference>
<dbReference type="OrthoDB" id="4062651at2759"/>